<dbReference type="Gene3D" id="3.30.300.30">
    <property type="match status" value="1"/>
</dbReference>
<dbReference type="SUPFAM" id="SSF56801">
    <property type="entry name" value="Acetyl-CoA synthetase-like"/>
    <property type="match status" value="1"/>
</dbReference>
<dbReference type="PANTHER" id="PTHR22754">
    <property type="entry name" value="DISCO-INTERACTING PROTEIN 2 DIP2 -RELATED"/>
    <property type="match status" value="1"/>
</dbReference>
<dbReference type="InterPro" id="IPR040097">
    <property type="entry name" value="FAAL/FAAC"/>
</dbReference>
<accession>A0A3N1M9H3</accession>
<evidence type="ECO:0000259" key="3">
    <source>
        <dbReference type="Pfam" id="PF00501"/>
    </source>
</evidence>
<comment type="similarity">
    <text evidence="1">Belongs to the ATP-dependent AMP-binding enzyme family.</text>
</comment>
<gene>
    <name evidence="4" type="ORF">EDC65_2117</name>
</gene>
<dbReference type="PANTHER" id="PTHR22754:SF32">
    <property type="entry name" value="DISCO-INTERACTING PROTEIN 2"/>
    <property type="match status" value="1"/>
</dbReference>
<evidence type="ECO:0000313" key="5">
    <source>
        <dbReference type="Proteomes" id="UP000278222"/>
    </source>
</evidence>
<name>A0A3N1M9H3_9PROT</name>
<proteinExistence type="inferred from homology"/>
<protein>
    <submittedName>
        <fullName evidence="4">Fatty-acyl-CoA synthase</fullName>
    </submittedName>
</protein>
<dbReference type="AlphaFoldDB" id="A0A3N1M9H3"/>
<evidence type="ECO:0000256" key="1">
    <source>
        <dbReference type="ARBA" id="ARBA00006432"/>
    </source>
</evidence>
<dbReference type="GO" id="GO:0006633">
    <property type="term" value="P:fatty acid biosynthetic process"/>
    <property type="evidence" value="ECO:0007669"/>
    <property type="project" value="TreeGrafter"/>
</dbReference>
<dbReference type="EMBL" id="RJKX01000013">
    <property type="protein sequence ID" value="ROQ00321.1"/>
    <property type="molecule type" value="Genomic_DNA"/>
</dbReference>
<dbReference type="GO" id="GO:0070566">
    <property type="term" value="F:adenylyltransferase activity"/>
    <property type="evidence" value="ECO:0007669"/>
    <property type="project" value="TreeGrafter"/>
</dbReference>
<dbReference type="Pfam" id="PF00501">
    <property type="entry name" value="AMP-binding"/>
    <property type="match status" value="1"/>
</dbReference>
<dbReference type="GO" id="GO:0005886">
    <property type="term" value="C:plasma membrane"/>
    <property type="evidence" value="ECO:0007669"/>
    <property type="project" value="TreeGrafter"/>
</dbReference>
<organism evidence="4 5">
    <name type="scientific">Stella humosa</name>
    <dbReference type="NCBI Taxonomy" id="94"/>
    <lineage>
        <taxon>Bacteria</taxon>
        <taxon>Pseudomonadati</taxon>
        <taxon>Pseudomonadota</taxon>
        <taxon>Alphaproteobacteria</taxon>
        <taxon>Rhodospirillales</taxon>
        <taxon>Stellaceae</taxon>
        <taxon>Stella</taxon>
    </lineage>
</organism>
<dbReference type="GO" id="GO:0016874">
    <property type="term" value="F:ligase activity"/>
    <property type="evidence" value="ECO:0007669"/>
    <property type="project" value="UniProtKB-KW"/>
</dbReference>
<dbReference type="InterPro" id="IPR042099">
    <property type="entry name" value="ANL_N_sf"/>
</dbReference>
<feature type="domain" description="AMP-dependent synthetase/ligase" evidence="3">
    <location>
        <begin position="47"/>
        <end position="425"/>
    </location>
</feature>
<dbReference type="InterPro" id="IPR045851">
    <property type="entry name" value="AMP-bd_C_sf"/>
</dbReference>
<keyword evidence="2" id="KW-0436">Ligase</keyword>
<dbReference type="NCBIfam" id="NF006624">
    <property type="entry name" value="PRK09192.1"/>
    <property type="match status" value="1"/>
</dbReference>
<reference evidence="4 5" key="1">
    <citation type="submission" date="2018-11" db="EMBL/GenBank/DDBJ databases">
        <title>Genomic Encyclopedia of Type Strains, Phase IV (KMG-IV): sequencing the most valuable type-strain genomes for metagenomic binning, comparative biology and taxonomic classification.</title>
        <authorList>
            <person name="Goeker M."/>
        </authorList>
    </citation>
    <scope>NUCLEOTIDE SEQUENCE [LARGE SCALE GENOMIC DNA]</scope>
    <source>
        <strain evidence="4 5">DSM 5900</strain>
    </source>
</reference>
<keyword evidence="5" id="KW-1185">Reference proteome</keyword>
<dbReference type="CDD" id="cd05931">
    <property type="entry name" value="FAAL"/>
    <property type="match status" value="1"/>
</dbReference>
<dbReference type="RefSeq" id="WP_123689615.1">
    <property type="nucleotide sequence ID" value="NZ_AP019700.1"/>
</dbReference>
<dbReference type="OrthoDB" id="9803968at2"/>
<dbReference type="InterPro" id="IPR000873">
    <property type="entry name" value="AMP-dep_synth/lig_dom"/>
</dbReference>
<comment type="caution">
    <text evidence="4">The sequence shown here is derived from an EMBL/GenBank/DDBJ whole genome shotgun (WGS) entry which is preliminary data.</text>
</comment>
<evidence type="ECO:0000256" key="2">
    <source>
        <dbReference type="ARBA" id="ARBA00022598"/>
    </source>
</evidence>
<dbReference type="Proteomes" id="UP000278222">
    <property type="component" value="Unassembled WGS sequence"/>
</dbReference>
<evidence type="ECO:0000313" key="4">
    <source>
        <dbReference type="EMBL" id="ROQ00321.1"/>
    </source>
</evidence>
<dbReference type="Gene3D" id="3.40.50.12780">
    <property type="entry name" value="N-terminal domain of ligase-like"/>
    <property type="match status" value="1"/>
</dbReference>
<sequence length="580" mass="61962">MILPTPTASGLACQRTASFETIQEALEYAAGGRSGLNFYSGRGQLVETLPYAQLRADAIDLARTLLAAGLAPGERVALVAETDGDFVRAFFACLHAGLIPVPLPLPTTVGGKDGYIANLRRMTQSAGAVAALGPASLDGWLRLAVDGLPMKLLGTVAELRAAGGQGPGLPAADPEALLYLQFSSGSTRFPLGISVTQRALMANARAISAHGLRTTADDRCVSWLPFYHDMGLVGFLLAPMLTQLSVDLLPTREFARRPLLWLDLIGRNGGTISYSPTFGYELCARRAETASIENLDLGRWRVAGVGGDMIRPARLQAFSDTFAARGFGARAFLASYGMAEATLALSFAPLDRGLVTERVDTDRLERDGSAATPAADAPRARDFVRCGPVLPGHAMEVRGPGGAVLPERQVGRIFARGPSLMDAYFDRPDETLLVMSADGWLDTGDLGFMADGEIVITGRAKDLILINGRNVWPQDLEWTIETEIALLRTGDVVAFALDTAAEEQVVVLVQCRPVDQAERAALQEEIVRLIRARHSIEVSVTLVPPRSLPQTSSGKLSRAQAREIYRSGAFTPAEAARAAV</sequence>